<dbReference type="PANTHER" id="PTHR23272:SF161">
    <property type="entry name" value="ZINC FINGER BED DOMAIN-CONTAINING PROTEIN RICESLEEPER 1-LIKE"/>
    <property type="match status" value="1"/>
</dbReference>
<organism evidence="2">
    <name type="scientific">Tanacetum cinerariifolium</name>
    <name type="common">Dalmatian daisy</name>
    <name type="synonym">Chrysanthemum cinerariifolium</name>
    <dbReference type="NCBI Taxonomy" id="118510"/>
    <lineage>
        <taxon>Eukaryota</taxon>
        <taxon>Viridiplantae</taxon>
        <taxon>Streptophyta</taxon>
        <taxon>Embryophyta</taxon>
        <taxon>Tracheophyta</taxon>
        <taxon>Spermatophyta</taxon>
        <taxon>Magnoliopsida</taxon>
        <taxon>eudicotyledons</taxon>
        <taxon>Gunneridae</taxon>
        <taxon>Pentapetalae</taxon>
        <taxon>asterids</taxon>
        <taxon>campanulids</taxon>
        <taxon>Asterales</taxon>
        <taxon>Asteraceae</taxon>
        <taxon>Asteroideae</taxon>
        <taxon>Anthemideae</taxon>
        <taxon>Anthemidinae</taxon>
        <taxon>Tanacetum</taxon>
    </lineage>
</organism>
<dbReference type="AlphaFoldDB" id="A0A699J2V3"/>
<dbReference type="InterPro" id="IPR008906">
    <property type="entry name" value="HATC_C_dom"/>
</dbReference>
<reference evidence="2" key="1">
    <citation type="journal article" date="2019" name="Sci. Rep.">
        <title>Draft genome of Tanacetum cinerariifolium, the natural source of mosquito coil.</title>
        <authorList>
            <person name="Yamashiro T."/>
            <person name="Shiraishi A."/>
            <person name="Satake H."/>
            <person name="Nakayama K."/>
        </authorList>
    </citation>
    <scope>NUCLEOTIDE SEQUENCE</scope>
</reference>
<name>A0A699J2V3_TANCI</name>
<sequence length="116" mass="13218">MEKLLESAYFESDNFTVLGWWKKRSPTFLILSLVAHDILAISVSIVASESTFSTEGRVLDSFKTSLTPQIVEALICCQDWIRLSHVPINVEEKIEDLEMFKEEMRNISIESSAGNY</sequence>
<gene>
    <name evidence="2" type="ORF">Tci_575361</name>
</gene>
<accession>A0A699J2V3</accession>
<feature type="domain" description="HAT C-terminal dimerisation" evidence="1">
    <location>
        <begin position="4"/>
        <end position="81"/>
    </location>
</feature>
<dbReference type="GO" id="GO:0046983">
    <property type="term" value="F:protein dimerization activity"/>
    <property type="evidence" value="ECO:0007669"/>
    <property type="project" value="InterPro"/>
</dbReference>
<protein>
    <recommendedName>
        <fullName evidence="1">HAT C-terminal dimerisation domain-containing protein</fullName>
    </recommendedName>
</protein>
<proteinExistence type="predicted"/>
<dbReference type="InterPro" id="IPR012337">
    <property type="entry name" value="RNaseH-like_sf"/>
</dbReference>
<evidence type="ECO:0000313" key="2">
    <source>
        <dbReference type="EMBL" id="GFA03389.1"/>
    </source>
</evidence>
<evidence type="ECO:0000259" key="1">
    <source>
        <dbReference type="Pfam" id="PF05699"/>
    </source>
</evidence>
<dbReference type="EMBL" id="BKCJ010358788">
    <property type="protein sequence ID" value="GFA03389.1"/>
    <property type="molecule type" value="Genomic_DNA"/>
</dbReference>
<dbReference type="PANTHER" id="PTHR23272">
    <property type="entry name" value="BED FINGER-RELATED"/>
    <property type="match status" value="1"/>
</dbReference>
<comment type="caution">
    <text evidence="2">The sequence shown here is derived from an EMBL/GenBank/DDBJ whole genome shotgun (WGS) entry which is preliminary data.</text>
</comment>
<dbReference type="SUPFAM" id="SSF53098">
    <property type="entry name" value="Ribonuclease H-like"/>
    <property type="match status" value="1"/>
</dbReference>
<dbReference type="Pfam" id="PF05699">
    <property type="entry name" value="Dimer_Tnp_hAT"/>
    <property type="match status" value="1"/>
</dbReference>